<accession>R4S1U6</accession>
<evidence type="ECO:0000313" key="1">
    <source>
        <dbReference type="EMBL" id="AGL90794.1"/>
    </source>
</evidence>
<dbReference type="Proteomes" id="UP000013941">
    <property type="component" value="Chromosome"/>
</dbReference>
<proteinExistence type="predicted"/>
<reference evidence="1 2" key="1">
    <citation type="journal article" date="2013" name="BMC Genomics">
        <title>Comparison of the complete genome sequence of two closely related isolates of 'Candidatus Phytoplasma australiense' reveals genome plasticity.</title>
        <authorList>
            <person name="Andersen M.T."/>
            <person name="Liefting L.W."/>
            <person name="Havukkala I."/>
            <person name="Beever R.E."/>
        </authorList>
    </citation>
    <scope>NUCLEOTIDE SEQUENCE [LARGE SCALE GENOMIC DNA]</scope>
    <source>
        <strain evidence="1 2">NZSb11</strain>
    </source>
</reference>
<evidence type="ECO:0000313" key="2">
    <source>
        <dbReference type="Proteomes" id="UP000013941"/>
    </source>
</evidence>
<dbReference type="AlphaFoldDB" id="R4S1U6"/>
<dbReference type="HOGENOM" id="CLU_3405751_0_0_14"/>
<protein>
    <submittedName>
        <fullName evidence="1">Uncharacterized protein</fullName>
    </submittedName>
</protein>
<dbReference type="EMBL" id="CP002548">
    <property type="protein sequence ID" value="AGL90794.1"/>
    <property type="molecule type" value="Genomic_DNA"/>
</dbReference>
<keyword evidence="2" id="KW-1185">Reference proteome</keyword>
<organism evidence="1 2">
    <name type="scientific">Strawberry lethal yellows phytoplasma (CPA) str. NZSb11</name>
    <dbReference type="NCBI Taxonomy" id="980422"/>
    <lineage>
        <taxon>Bacteria</taxon>
        <taxon>Bacillati</taxon>
        <taxon>Mycoplasmatota</taxon>
        <taxon>Mollicutes</taxon>
        <taxon>Acholeplasmatales</taxon>
        <taxon>Acholeplasmataceae</taxon>
        <taxon>Candidatus Phytoplasma</taxon>
        <taxon>16SrXII (Stolbur group)</taxon>
    </lineage>
</organism>
<sequence>MIQKVINFFNSYPILKNLSIFLCFAKFRDM</sequence>
<gene>
    <name evidence="1" type="ORF">SLY_0879</name>
</gene>
<name>R4S1U6_PHYAS</name>
<dbReference type="KEGG" id="nzs:SLY_0879"/>